<dbReference type="GO" id="GO:0030655">
    <property type="term" value="P:beta-lactam antibiotic catabolic process"/>
    <property type="evidence" value="ECO:0007669"/>
    <property type="project" value="InterPro"/>
</dbReference>
<evidence type="ECO:0000256" key="1">
    <source>
        <dbReference type="SAM" id="MobiDB-lite"/>
    </source>
</evidence>
<evidence type="ECO:0000259" key="4">
    <source>
        <dbReference type="Pfam" id="PF13354"/>
    </source>
</evidence>
<proteinExistence type="predicted"/>
<dbReference type="PANTHER" id="PTHR35333">
    <property type="entry name" value="BETA-LACTAMASE"/>
    <property type="match status" value="1"/>
</dbReference>
<dbReference type="SUPFAM" id="SSF56601">
    <property type="entry name" value="beta-lactamase/transpeptidase-like"/>
    <property type="match status" value="1"/>
</dbReference>
<dbReference type="AlphaFoldDB" id="A0AB35U015"/>
<dbReference type="GO" id="GO:0008800">
    <property type="term" value="F:beta-lactamase activity"/>
    <property type="evidence" value="ECO:0007669"/>
    <property type="project" value="InterPro"/>
</dbReference>
<feature type="chain" id="PRO_5044197067" evidence="3">
    <location>
        <begin position="26"/>
        <end position="334"/>
    </location>
</feature>
<evidence type="ECO:0000313" key="6">
    <source>
        <dbReference type="Proteomes" id="UP001286174"/>
    </source>
</evidence>
<dbReference type="InterPro" id="IPR000871">
    <property type="entry name" value="Beta-lactam_class-A"/>
</dbReference>
<evidence type="ECO:0000313" key="5">
    <source>
        <dbReference type="EMBL" id="MDX8418932.1"/>
    </source>
</evidence>
<feature type="domain" description="Beta-lactamase class A catalytic" evidence="4">
    <location>
        <begin position="55"/>
        <end position="239"/>
    </location>
</feature>
<protein>
    <submittedName>
        <fullName evidence="5">Class A beta-lactamase-related serine hydrolase</fullName>
    </submittedName>
</protein>
<organism evidence="5 6">
    <name type="scientific">Grylomicrobium aquisgranensis</name>
    <dbReference type="NCBI Taxonomy" id="2926318"/>
    <lineage>
        <taxon>Bacteria</taxon>
        <taxon>Bacillati</taxon>
        <taxon>Bacillota</taxon>
        <taxon>Erysipelotrichia</taxon>
        <taxon>Erysipelotrichales</taxon>
        <taxon>Erysipelotrichaceae</taxon>
        <taxon>Grylomicrobium</taxon>
    </lineage>
</organism>
<feature type="region of interest" description="Disordered" evidence="1">
    <location>
        <begin position="274"/>
        <end position="304"/>
    </location>
</feature>
<keyword evidence="2" id="KW-0472">Membrane</keyword>
<keyword evidence="2" id="KW-0812">Transmembrane</keyword>
<name>A0AB35U015_9FIRM</name>
<dbReference type="InterPro" id="IPR045155">
    <property type="entry name" value="Beta-lactam_cat"/>
</dbReference>
<feature type="transmembrane region" description="Helical" evidence="2">
    <location>
        <begin position="311"/>
        <end position="331"/>
    </location>
</feature>
<keyword evidence="5" id="KW-0378">Hydrolase</keyword>
<dbReference type="RefSeq" id="WP_370595505.1">
    <property type="nucleotide sequence ID" value="NZ_JALBUR010000003.1"/>
</dbReference>
<dbReference type="GO" id="GO:0046677">
    <property type="term" value="P:response to antibiotic"/>
    <property type="evidence" value="ECO:0007669"/>
    <property type="project" value="InterPro"/>
</dbReference>
<keyword evidence="2" id="KW-1133">Transmembrane helix</keyword>
<sequence length="334" mass="37557">MKKRLLNMLCACSLPGAMVITPVQAEDQVSFVSLDARVQQFMEEYDLDEDSFSLAYCNTASGEYWQYNGDTYMFAASTYKLPLNMYYYLQENAGNIDPDEAIGMYTLSQAHYLSIVQSDNPSSETLMYALGSYDQYKDLMFETFGSQKYQEEGGIDPITYQDNDYPADFLMDVLQYLYNNQDQFQQLLSYMSDPDQSNGFDNDLSQQTTVYQKQGWYDYVNDVAEIVMSDQPYLAVVMVDVEGRYDSAEICSAANDLLYQYNQDCIANDAPVQTAAANDETGSSEETAQAESTDTEDTEAAEASTENGINWPLLAAVIGVFGGLFFLVLTISRK</sequence>
<feature type="signal peptide" evidence="3">
    <location>
        <begin position="1"/>
        <end position="25"/>
    </location>
</feature>
<comment type="caution">
    <text evidence="5">The sequence shown here is derived from an EMBL/GenBank/DDBJ whole genome shotgun (WGS) entry which is preliminary data.</text>
</comment>
<reference evidence="5 6" key="1">
    <citation type="submission" date="2022-03" db="EMBL/GenBank/DDBJ databases">
        <title>Novel taxa within the pig intestine.</title>
        <authorList>
            <person name="Wylensek D."/>
            <person name="Bishof K."/>
            <person name="Afrizal A."/>
            <person name="Clavel T."/>
        </authorList>
    </citation>
    <scope>NUCLEOTIDE SEQUENCE [LARGE SCALE GENOMIC DNA]</scope>
    <source>
        <strain evidence="5 6">CLA-KB-P133</strain>
    </source>
</reference>
<keyword evidence="3" id="KW-0732">Signal</keyword>
<dbReference type="Gene3D" id="3.40.710.10">
    <property type="entry name" value="DD-peptidase/beta-lactamase superfamily"/>
    <property type="match status" value="1"/>
</dbReference>
<gene>
    <name evidence="5" type="ORF">MOZ60_02355</name>
</gene>
<dbReference type="PANTHER" id="PTHR35333:SF3">
    <property type="entry name" value="BETA-LACTAMASE-TYPE TRANSPEPTIDASE FOLD CONTAINING PROTEIN"/>
    <property type="match status" value="1"/>
</dbReference>
<dbReference type="Proteomes" id="UP001286174">
    <property type="component" value="Unassembled WGS sequence"/>
</dbReference>
<keyword evidence="6" id="KW-1185">Reference proteome</keyword>
<evidence type="ECO:0000256" key="3">
    <source>
        <dbReference type="SAM" id="SignalP"/>
    </source>
</evidence>
<dbReference type="EMBL" id="JALBUR010000003">
    <property type="protein sequence ID" value="MDX8418932.1"/>
    <property type="molecule type" value="Genomic_DNA"/>
</dbReference>
<dbReference type="Pfam" id="PF13354">
    <property type="entry name" value="Beta-lactamase2"/>
    <property type="match status" value="1"/>
</dbReference>
<evidence type="ECO:0000256" key="2">
    <source>
        <dbReference type="SAM" id="Phobius"/>
    </source>
</evidence>
<feature type="compositionally biased region" description="Low complexity" evidence="1">
    <location>
        <begin position="280"/>
        <end position="292"/>
    </location>
</feature>
<dbReference type="InterPro" id="IPR012338">
    <property type="entry name" value="Beta-lactam/transpept-like"/>
</dbReference>
<accession>A0AB35U015</accession>